<dbReference type="SUPFAM" id="SSF54211">
    <property type="entry name" value="Ribosomal protein S5 domain 2-like"/>
    <property type="match status" value="1"/>
</dbReference>
<evidence type="ECO:0000313" key="8">
    <source>
        <dbReference type="Proteomes" id="UP000179005"/>
    </source>
</evidence>
<dbReference type="Pfam" id="PF00380">
    <property type="entry name" value="Ribosomal_S9"/>
    <property type="match status" value="1"/>
</dbReference>
<evidence type="ECO:0000313" key="7">
    <source>
        <dbReference type="EMBL" id="OGC53997.1"/>
    </source>
</evidence>
<dbReference type="PANTHER" id="PTHR21569:SF1">
    <property type="entry name" value="SMALL RIBOSOMAL SUBUNIT PROTEIN US9M"/>
    <property type="match status" value="1"/>
</dbReference>
<dbReference type="PROSITE" id="PS00360">
    <property type="entry name" value="RIBOSOMAL_S9"/>
    <property type="match status" value="1"/>
</dbReference>
<dbReference type="FunFam" id="3.30.230.10:FF:000001">
    <property type="entry name" value="30S ribosomal protein S9"/>
    <property type="match status" value="1"/>
</dbReference>
<protein>
    <recommendedName>
        <fullName evidence="4 5">Small ribosomal subunit protein uS9</fullName>
    </recommendedName>
</protein>
<dbReference type="GO" id="GO:0003723">
    <property type="term" value="F:RNA binding"/>
    <property type="evidence" value="ECO:0007669"/>
    <property type="project" value="TreeGrafter"/>
</dbReference>
<dbReference type="InterPro" id="IPR000754">
    <property type="entry name" value="Ribosomal_uS9"/>
</dbReference>
<dbReference type="HAMAP" id="MF_00532_B">
    <property type="entry name" value="Ribosomal_uS9_B"/>
    <property type="match status" value="1"/>
</dbReference>
<dbReference type="STRING" id="1802619.A2797_00500"/>
<gene>
    <name evidence="5" type="primary">rpsI</name>
    <name evidence="7" type="ORF">A2797_00500</name>
</gene>
<dbReference type="InterPro" id="IPR014721">
    <property type="entry name" value="Ribsml_uS5_D2-typ_fold_subgr"/>
</dbReference>
<evidence type="ECO:0000256" key="3">
    <source>
        <dbReference type="ARBA" id="ARBA00023274"/>
    </source>
</evidence>
<name>A0A1F4V9X9_UNCKA</name>
<evidence type="ECO:0000256" key="2">
    <source>
        <dbReference type="ARBA" id="ARBA00022980"/>
    </source>
</evidence>
<dbReference type="GO" id="GO:0005737">
    <property type="term" value="C:cytoplasm"/>
    <property type="evidence" value="ECO:0007669"/>
    <property type="project" value="UniProtKB-ARBA"/>
</dbReference>
<dbReference type="Proteomes" id="UP000179005">
    <property type="component" value="Unassembled WGS sequence"/>
</dbReference>
<sequence>MVEKRYLQAIGRRKEATATVRLSEGKGEISVNSKPIAQYFPSEEEKIMYTEPFRLTETEGKFNGTIKAHGGGGSGQLGAVVLGISRALVLFDEKFRKPLRDAGLLTRIPKEKERKKYFLKKARKRPQYSKR</sequence>
<dbReference type="EMBL" id="MEVC01000025">
    <property type="protein sequence ID" value="OGC53997.1"/>
    <property type="molecule type" value="Genomic_DNA"/>
</dbReference>
<dbReference type="InterPro" id="IPR020568">
    <property type="entry name" value="Ribosomal_Su5_D2-typ_SF"/>
</dbReference>
<dbReference type="GO" id="GO:0015935">
    <property type="term" value="C:small ribosomal subunit"/>
    <property type="evidence" value="ECO:0007669"/>
    <property type="project" value="TreeGrafter"/>
</dbReference>
<keyword evidence="3 5" id="KW-0687">Ribonucleoprotein</keyword>
<keyword evidence="2 5" id="KW-0689">Ribosomal protein</keyword>
<comment type="caution">
    <text evidence="7">The sequence shown here is derived from an EMBL/GenBank/DDBJ whole genome shotgun (WGS) entry which is preliminary data.</text>
</comment>
<dbReference type="PANTHER" id="PTHR21569">
    <property type="entry name" value="RIBOSOMAL PROTEIN S9"/>
    <property type="match status" value="1"/>
</dbReference>
<dbReference type="GO" id="GO:0006412">
    <property type="term" value="P:translation"/>
    <property type="evidence" value="ECO:0007669"/>
    <property type="project" value="UniProtKB-UniRule"/>
</dbReference>
<dbReference type="GO" id="GO:0003735">
    <property type="term" value="F:structural constituent of ribosome"/>
    <property type="evidence" value="ECO:0007669"/>
    <property type="project" value="InterPro"/>
</dbReference>
<organism evidence="7 8">
    <name type="scientific">candidate division WWE3 bacterium RIFCSPHIGHO2_01_FULL_48_15</name>
    <dbReference type="NCBI Taxonomy" id="1802619"/>
    <lineage>
        <taxon>Bacteria</taxon>
        <taxon>Katanobacteria</taxon>
    </lineage>
</organism>
<accession>A0A1F4V9X9</accession>
<dbReference type="AlphaFoldDB" id="A0A1F4V9X9"/>
<dbReference type="InterPro" id="IPR023035">
    <property type="entry name" value="Ribosomal_uS9_bac/plastid"/>
</dbReference>
<evidence type="ECO:0000256" key="1">
    <source>
        <dbReference type="ARBA" id="ARBA00005251"/>
    </source>
</evidence>
<proteinExistence type="inferred from homology"/>
<dbReference type="InterPro" id="IPR020574">
    <property type="entry name" value="Ribosomal_uS9_CS"/>
</dbReference>
<evidence type="ECO:0000256" key="5">
    <source>
        <dbReference type="HAMAP-Rule" id="MF_00532"/>
    </source>
</evidence>
<dbReference type="Gene3D" id="3.30.230.10">
    <property type="match status" value="1"/>
</dbReference>
<evidence type="ECO:0000256" key="4">
    <source>
        <dbReference type="ARBA" id="ARBA00035259"/>
    </source>
</evidence>
<reference evidence="7 8" key="1">
    <citation type="journal article" date="2016" name="Nat. Commun.">
        <title>Thousands of microbial genomes shed light on interconnected biogeochemical processes in an aquifer system.</title>
        <authorList>
            <person name="Anantharaman K."/>
            <person name="Brown C.T."/>
            <person name="Hug L.A."/>
            <person name="Sharon I."/>
            <person name="Castelle C.J."/>
            <person name="Probst A.J."/>
            <person name="Thomas B.C."/>
            <person name="Singh A."/>
            <person name="Wilkins M.J."/>
            <person name="Karaoz U."/>
            <person name="Brodie E.L."/>
            <person name="Williams K.H."/>
            <person name="Hubbard S.S."/>
            <person name="Banfield J.F."/>
        </authorList>
    </citation>
    <scope>NUCLEOTIDE SEQUENCE [LARGE SCALE GENOMIC DNA]</scope>
</reference>
<dbReference type="NCBIfam" id="NF001099">
    <property type="entry name" value="PRK00132.1"/>
    <property type="match status" value="1"/>
</dbReference>
<comment type="similarity">
    <text evidence="1 5 6">Belongs to the universal ribosomal protein uS9 family.</text>
</comment>
<evidence type="ECO:0000256" key="6">
    <source>
        <dbReference type="RuleBase" id="RU003815"/>
    </source>
</evidence>